<dbReference type="OrthoDB" id="5190500at2"/>
<comment type="caution">
    <text evidence="5">The sequence shown here is derived from an EMBL/GenBank/DDBJ whole genome shotgun (WGS) entry which is preliminary data.</text>
</comment>
<dbReference type="Pfam" id="PF12729">
    <property type="entry name" value="4HB_MCP_1"/>
    <property type="match status" value="1"/>
</dbReference>
<accession>A0A3L8NZ78</accession>
<dbReference type="PROSITE" id="PS50885">
    <property type="entry name" value="HAMP"/>
    <property type="match status" value="1"/>
</dbReference>
<name>A0A3L8NZ78_9ACTN</name>
<dbReference type="InterPro" id="IPR003660">
    <property type="entry name" value="HAMP_dom"/>
</dbReference>
<feature type="domain" description="HAMP" evidence="4">
    <location>
        <begin position="230"/>
        <end position="282"/>
    </location>
</feature>
<dbReference type="SMART" id="SM00304">
    <property type="entry name" value="HAMP"/>
    <property type="match status" value="1"/>
</dbReference>
<dbReference type="AlphaFoldDB" id="A0A3L8NZ78"/>
<evidence type="ECO:0000256" key="2">
    <source>
        <dbReference type="ARBA" id="ARBA00022989"/>
    </source>
</evidence>
<evidence type="ECO:0000313" key="6">
    <source>
        <dbReference type="Proteomes" id="UP000281708"/>
    </source>
</evidence>
<feature type="non-terminal residue" evidence="5">
    <location>
        <position position="315"/>
    </location>
</feature>
<evidence type="ECO:0000259" key="4">
    <source>
        <dbReference type="PROSITE" id="PS50885"/>
    </source>
</evidence>
<evidence type="ECO:0000313" key="5">
    <source>
        <dbReference type="EMBL" id="RLV48465.1"/>
    </source>
</evidence>
<reference evidence="5 6" key="1">
    <citation type="submission" date="2018-10" db="EMBL/GenBank/DDBJ databases">
        <title>Marmoricola sp. 4Q3S-7 whole genome shotgun sequence.</title>
        <authorList>
            <person name="Li F."/>
        </authorList>
    </citation>
    <scope>NUCLEOTIDE SEQUENCE [LARGE SCALE GENOMIC DNA]</scope>
    <source>
        <strain evidence="5 6">4Q3S-7</strain>
    </source>
</reference>
<evidence type="ECO:0000256" key="1">
    <source>
        <dbReference type="ARBA" id="ARBA00022692"/>
    </source>
</evidence>
<feature type="transmembrane region" description="Helical" evidence="3">
    <location>
        <begin position="208"/>
        <end position="229"/>
    </location>
</feature>
<evidence type="ECO:0000256" key="3">
    <source>
        <dbReference type="SAM" id="Phobius"/>
    </source>
</evidence>
<dbReference type="Proteomes" id="UP000281708">
    <property type="component" value="Unassembled WGS sequence"/>
</dbReference>
<dbReference type="Gene3D" id="6.10.340.10">
    <property type="match status" value="1"/>
</dbReference>
<dbReference type="PANTHER" id="PTHR32089:SF112">
    <property type="entry name" value="LYSOZYME-LIKE PROTEIN-RELATED"/>
    <property type="match status" value="1"/>
</dbReference>
<dbReference type="InterPro" id="IPR024478">
    <property type="entry name" value="HlyB_4HB_MCP"/>
</dbReference>
<dbReference type="RefSeq" id="WP_147455950.1">
    <property type="nucleotide sequence ID" value="NZ_RDBE01000009.1"/>
</dbReference>
<dbReference type="PANTHER" id="PTHR32089">
    <property type="entry name" value="METHYL-ACCEPTING CHEMOTAXIS PROTEIN MCPB"/>
    <property type="match status" value="1"/>
</dbReference>
<dbReference type="GO" id="GO:0016020">
    <property type="term" value="C:membrane"/>
    <property type="evidence" value="ECO:0007669"/>
    <property type="project" value="InterPro"/>
</dbReference>
<keyword evidence="2 3" id="KW-1133">Transmembrane helix</keyword>
<keyword evidence="3" id="KW-0472">Membrane</keyword>
<keyword evidence="1 3" id="KW-0812">Transmembrane</keyword>
<dbReference type="GO" id="GO:0007165">
    <property type="term" value="P:signal transduction"/>
    <property type="evidence" value="ECO:0007669"/>
    <property type="project" value="InterPro"/>
</dbReference>
<gene>
    <name evidence="5" type="ORF">D9V37_13855</name>
</gene>
<proteinExistence type="predicted"/>
<protein>
    <submittedName>
        <fullName evidence="5">Methyl-accepting chemotaxis protein</fullName>
    </submittedName>
</protein>
<organism evidence="5 6">
    <name type="scientific">Nocardioides mangrovicus</name>
    <dbReference type="NCBI Taxonomy" id="2478913"/>
    <lineage>
        <taxon>Bacteria</taxon>
        <taxon>Bacillati</taxon>
        <taxon>Actinomycetota</taxon>
        <taxon>Actinomycetes</taxon>
        <taxon>Propionibacteriales</taxon>
        <taxon>Nocardioidaceae</taxon>
        <taxon>Nocardioides</taxon>
    </lineage>
</organism>
<dbReference type="CDD" id="cd06225">
    <property type="entry name" value="HAMP"/>
    <property type="match status" value="1"/>
</dbReference>
<keyword evidence="6" id="KW-1185">Reference proteome</keyword>
<dbReference type="SUPFAM" id="SSF158472">
    <property type="entry name" value="HAMP domain-like"/>
    <property type="match status" value="1"/>
</dbReference>
<feature type="transmembrane region" description="Helical" evidence="3">
    <location>
        <begin position="31"/>
        <end position="54"/>
    </location>
</feature>
<sequence>MSTDGSRSADIAPPRRGAASWCADRHIATKVLASVAVLALAALVVGVFGLHGLAQTDGATASMYSQNVKESVATTRLVGDVKDMRIAIRDAALAPTPADAQTALDSLGPLTTTFNSDVRAFKATSPAASTAKLLERVRSDVAAGLAFNTANTAPLALKHDTAGWVAANAKNQSFKDATANLETLSGLVASDARRTAAENHTSYEHLRVTMLLVLLVGIALGAVAAVVVARDLAKRVGKVQKVAEALAAGDLTATSGIRSRDEIGQMSTSLDDALTQLRELMTSSVETSEALAAAAEELSASSQQIAAGAEETSVQ</sequence>
<dbReference type="Pfam" id="PF00672">
    <property type="entry name" value="HAMP"/>
    <property type="match status" value="1"/>
</dbReference>
<dbReference type="EMBL" id="RDBE01000009">
    <property type="protein sequence ID" value="RLV48465.1"/>
    <property type="molecule type" value="Genomic_DNA"/>
</dbReference>